<reference evidence="2" key="1">
    <citation type="journal article" date="2017" name="Front. Plant Sci.">
        <title>Climate Clever Clovers: New Paradigm to Reduce the Environmental Footprint of Ruminants by Breeding Low Methanogenic Forages Utilizing Haplotype Variation.</title>
        <authorList>
            <person name="Kaur P."/>
            <person name="Appels R."/>
            <person name="Bayer P.E."/>
            <person name="Keeble-Gagnere G."/>
            <person name="Wang J."/>
            <person name="Hirakawa H."/>
            <person name="Shirasawa K."/>
            <person name="Vercoe P."/>
            <person name="Stefanova K."/>
            <person name="Durmic Z."/>
            <person name="Nichols P."/>
            <person name="Revell C."/>
            <person name="Isobe S.N."/>
            <person name="Edwards D."/>
            <person name="Erskine W."/>
        </authorList>
    </citation>
    <scope>NUCLEOTIDE SEQUENCE [LARGE SCALE GENOMIC DNA]</scope>
    <source>
        <strain evidence="2">cv. Daliak</strain>
    </source>
</reference>
<dbReference type="Pfam" id="PF11805">
    <property type="entry name" value="DUF3326"/>
    <property type="match status" value="1"/>
</dbReference>
<dbReference type="Proteomes" id="UP000242715">
    <property type="component" value="Unassembled WGS sequence"/>
</dbReference>
<accession>A0A2Z6PCI3</accession>
<dbReference type="PANTHER" id="PTHR36891:SF1">
    <property type="entry name" value="OS01G0127400 PROTEIN"/>
    <property type="match status" value="1"/>
</dbReference>
<sequence>MSSTPTRLSIYGHDKPEVTVVVIDPNFSTYLHNDFLSVVSDSKEKLGVFLKRNKLKCGWCDEFSSQIIDEVQVINGLEFLDASIEEELQIRQLQVADAARASLGLHVVEYIVTNTPLEVDLERQPHCLSVVKCCTCKCSDAQVIGRMR</sequence>
<dbReference type="AlphaFoldDB" id="A0A2Z6PCI3"/>
<name>A0A2Z6PCI3_TRISU</name>
<evidence type="ECO:0000313" key="2">
    <source>
        <dbReference type="Proteomes" id="UP000242715"/>
    </source>
</evidence>
<organism evidence="1 2">
    <name type="scientific">Trifolium subterraneum</name>
    <name type="common">Subterranean clover</name>
    <dbReference type="NCBI Taxonomy" id="3900"/>
    <lineage>
        <taxon>Eukaryota</taxon>
        <taxon>Viridiplantae</taxon>
        <taxon>Streptophyta</taxon>
        <taxon>Embryophyta</taxon>
        <taxon>Tracheophyta</taxon>
        <taxon>Spermatophyta</taxon>
        <taxon>Magnoliopsida</taxon>
        <taxon>eudicotyledons</taxon>
        <taxon>Gunneridae</taxon>
        <taxon>Pentapetalae</taxon>
        <taxon>rosids</taxon>
        <taxon>fabids</taxon>
        <taxon>Fabales</taxon>
        <taxon>Fabaceae</taxon>
        <taxon>Papilionoideae</taxon>
        <taxon>50 kb inversion clade</taxon>
        <taxon>NPAAA clade</taxon>
        <taxon>Hologalegina</taxon>
        <taxon>IRL clade</taxon>
        <taxon>Trifolieae</taxon>
        <taxon>Trifolium</taxon>
    </lineage>
</organism>
<dbReference type="EMBL" id="DF973850">
    <property type="protein sequence ID" value="GAU41177.1"/>
    <property type="molecule type" value="Genomic_DNA"/>
</dbReference>
<dbReference type="PANTHER" id="PTHR36891">
    <property type="entry name" value="OS01G0127400 PROTEIN"/>
    <property type="match status" value="1"/>
</dbReference>
<dbReference type="OrthoDB" id="10265969at2759"/>
<evidence type="ECO:0000313" key="1">
    <source>
        <dbReference type="EMBL" id="GAU41177.1"/>
    </source>
</evidence>
<protein>
    <submittedName>
        <fullName evidence="1">Uncharacterized protein</fullName>
    </submittedName>
</protein>
<dbReference type="InterPro" id="IPR021763">
    <property type="entry name" value="DUF3326"/>
</dbReference>
<keyword evidence="2" id="KW-1185">Reference proteome</keyword>
<gene>
    <name evidence="1" type="ORF">TSUD_89730</name>
</gene>
<proteinExistence type="predicted"/>